<gene>
    <name evidence="1" type="ORF">PNV70_03475</name>
    <name evidence="2" type="ORF">PNW00_11980</name>
</gene>
<dbReference type="Proteomes" id="UP001211421">
    <property type="component" value="Unassembled WGS sequence"/>
</dbReference>
<dbReference type="InterPro" id="IPR002052">
    <property type="entry name" value="DNA_methylase_N6_adenine_CS"/>
</dbReference>
<comment type="caution">
    <text evidence="1">The sequence shown here is derived from an EMBL/GenBank/DDBJ whole genome shotgun (WGS) entry which is preliminary data.</text>
</comment>
<reference evidence="1" key="1">
    <citation type="submission" date="2023-01" db="EMBL/GenBank/DDBJ databases">
        <title>Human gut microbiome strain richness.</title>
        <authorList>
            <person name="Chen-Liaw A."/>
        </authorList>
    </citation>
    <scope>NUCLEOTIDE SEQUENCE</scope>
    <source>
        <strain evidence="2">D43st1_D9_D43t1_170807</strain>
        <strain evidence="1">D59st1_B8_D59t2_181005</strain>
    </source>
</reference>
<proteinExistence type="predicted"/>
<sequence length="189" mass="22103">MGINIGYLTANRTSAGDEVYTPFYAVEPLLEFLPKDKKIWCPFDEEWSAFYQFLSEKGYEVERSSLKEGQDFFRYEPEYWDILVSNPPFSKKNEVLKRAFSFQKPFALLLPVNSIQGKARYKIFNNEIQMLSFDGRVDYHTRQNMECTTKGNHFGSAYFCRDLLPSKLELRQLVKYDRPLVTPTIGGDE</sequence>
<accession>A0AAW6DX16</accession>
<dbReference type="GO" id="GO:0003676">
    <property type="term" value="F:nucleic acid binding"/>
    <property type="evidence" value="ECO:0007669"/>
    <property type="project" value="InterPro"/>
</dbReference>
<dbReference type="GO" id="GO:0032259">
    <property type="term" value="P:methylation"/>
    <property type="evidence" value="ECO:0007669"/>
    <property type="project" value="InterPro"/>
</dbReference>
<evidence type="ECO:0000313" key="1">
    <source>
        <dbReference type="EMBL" id="MDB8741126.1"/>
    </source>
</evidence>
<organism evidence="1 3">
    <name type="scientific">Ruminococcus bicirculans</name>
    <name type="common">ex Wegman et al. 2014</name>
    <dbReference type="NCBI Taxonomy" id="1160721"/>
    <lineage>
        <taxon>Bacteria</taxon>
        <taxon>Bacillati</taxon>
        <taxon>Bacillota</taxon>
        <taxon>Clostridia</taxon>
        <taxon>Eubacteriales</taxon>
        <taxon>Oscillospiraceae</taxon>
        <taxon>Ruminococcus</taxon>
    </lineage>
</organism>
<dbReference type="EMBL" id="JAQMLS010000002">
    <property type="protein sequence ID" value="MDB8741126.1"/>
    <property type="molecule type" value="Genomic_DNA"/>
</dbReference>
<evidence type="ECO:0000313" key="3">
    <source>
        <dbReference type="Proteomes" id="UP001211421"/>
    </source>
</evidence>
<dbReference type="PROSITE" id="PS00092">
    <property type="entry name" value="N6_MTASE"/>
    <property type="match status" value="1"/>
</dbReference>
<protein>
    <submittedName>
        <fullName evidence="1">tRNA (Adenine-N(6)-)-methyltransferase</fullName>
    </submittedName>
</protein>
<dbReference type="RefSeq" id="WP_195221664.1">
    <property type="nucleotide sequence ID" value="NZ_CAKVSD010000012.1"/>
</dbReference>
<dbReference type="Proteomes" id="UP001213042">
    <property type="component" value="Unassembled WGS sequence"/>
</dbReference>
<evidence type="ECO:0000313" key="2">
    <source>
        <dbReference type="EMBL" id="MDB8751162.1"/>
    </source>
</evidence>
<dbReference type="AlphaFoldDB" id="A0AAW6DX16"/>
<name>A0AAW6DX16_9FIRM</name>
<dbReference type="GO" id="GO:0008168">
    <property type="term" value="F:methyltransferase activity"/>
    <property type="evidence" value="ECO:0007669"/>
    <property type="project" value="InterPro"/>
</dbReference>
<dbReference type="EMBL" id="JAQMLU010000024">
    <property type="protein sequence ID" value="MDB8751162.1"/>
    <property type="molecule type" value="Genomic_DNA"/>
</dbReference>